<feature type="domain" description="Integrase catalytic" evidence="1">
    <location>
        <begin position="1"/>
        <end position="144"/>
    </location>
</feature>
<sequence length="232" mass="26619">MPFDMWLRMFDNYLLVINAVGSAWPDARKRATLLHCLRVEGQRIFYALPDTECIVTDNGTQFTLAVFAEFLKEREIKHICTSVYYHAANGAVERFLRALKGCIQTAIQHSQPWNRAVTEWLQVYRATPHATTGVSPYELLYGRKIRTKINILPLHGEGKCDLSAVREKVKKKQDKMKRYIDHKCGARNPLFDVGGTVKIRLPHATLKGHPRYFAPVRVEKRVGPNTFLIPTQ</sequence>
<dbReference type="InterPro" id="IPR036397">
    <property type="entry name" value="RNaseH_sf"/>
</dbReference>
<keyword evidence="3" id="KW-1185">Reference proteome</keyword>
<dbReference type="GO" id="GO:0003676">
    <property type="term" value="F:nucleic acid binding"/>
    <property type="evidence" value="ECO:0007669"/>
    <property type="project" value="InterPro"/>
</dbReference>
<comment type="caution">
    <text evidence="2">The sequence shown here is derived from an EMBL/GenBank/DDBJ whole genome shotgun (WGS) entry which is preliminary data.</text>
</comment>
<name>A0A3N0XH42_ANAGA</name>
<dbReference type="EMBL" id="RJVU01074626">
    <property type="protein sequence ID" value="ROI16643.1"/>
    <property type="molecule type" value="Genomic_DNA"/>
</dbReference>
<dbReference type="AlphaFoldDB" id="A0A3N0XH42"/>
<dbReference type="OrthoDB" id="775972at2759"/>
<dbReference type="InterPro" id="IPR050951">
    <property type="entry name" value="Retrovirus_Pol_polyprotein"/>
</dbReference>
<dbReference type="GO" id="GO:0015074">
    <property type="term" value="P:DNA integration"/>
    <property type="evidence" value="ECO:0007669"/>
    <property type="project" value="InterPro"/>
</dbReference>
<dbReference type="Proteomes" id="UP000281406">
    <property type="component" value="Unassembled WGS sequence"/>
</dbReference>
<dbReference type="Gene3D" id="3.30.420.10">
    <property type="entry name" value="Ribonuclease H-like superfamily/Ribonuclease H"/>
    <property type="match status" value="1"/>
</dbReference>
<dbReference type="InterPro" id="IPR001584">
    <property type="entry name" value="Integrase_cat-core"/>
</dbReference>
<accession>A0A3N0XH42</accession>
<proteinExistence type="predicted"/>
<evidence type="ECO:0000259" key="1">
    <source>
        <dbReference type="PROSITE" id="PS50994"/>
    </source>
</evidence>
<organism evidence="2 3">
    <name type="scientific">Anabarilius grahami</name>
    <name type="common">Kanglang fish</name>
    <name type="synonym">Barilius grahami</name>
    <dbReference type="NCBI Taxonomy" id="495550"/>
    <lineage>
        <taxon>Eukaryota</taxon>
        <taxon>Metazoa</taxon>
        <taxon>Chordata</taxon>
        <taxon>Craniata</taxon>
        <taxon>Vertebrata</taxon>
        <taxon>Euteleostomi</taxon>
        <taxon>Actinopterygii</taxon>
        <taxon>Neopterygii</taxon>
        <taxon>Teleostei</taxon>
        <taxon>Ostariophysi</taxon>
        <taxon>Cypriniformes</taxon>
        <taxon>Xenocyprididae</taxon>
        <taxon>Xenocypridinae</taxon>
        <taxon>Xenocypridinae incertae sedis</taxon>
        <taxon>Anabarilius</taxon>
    </lineage>
</organism>
<dbReference type="PANTHER" id="PTHR37984:SF5">
    <property type="entry name" value="PROTEIN NYNRIN-LIKE"/>
    <property type="match status" value="1"/>
</dbReference>
<dbReference type="SUPFAM" id="SSF53098">
    <property type="entry name" value="Ribonuclease H-like"/>
    <property type="match status" value="1"/>
</dbReference>
<reference evidence="2 3" key="1">
    <citation type="submission" date="2018-10" db="EMBL/GenBank/DDBJ databases">
        <title>Genome assembly for a Yunnan-Guizhou Plateau 3E fish, Anabarilius grahami (Regan), and its evolutionary and genetic applications.</title>
        <authorList>
            <person name="Jiang W."/>
        </authorList>
    </citation>
    <scope>NUCLEOTIDE SEQUENCE [LARGE SCALE GENOMIC DNA]</scope>
    <source>
        <strain evidence="2">AG-KIZ</strain>
        <tissue evidence="2">Muscle</tissue>
    </source>
</reference>
<dbReference type="PROSITE" id="PS50994">
    <property type="entry name" value="INTEGRASE"/>
    <property type="match status" value="1"/>
</dbReference>
<gene>
    <name evidence="2" type="ORF">DPX16_22620</name>
</gene>
<protein>
    <recommendedName>
        <fullName evidence="1">Integrase catalytic domain-containing protein</fullName>
    </recommendedName>
</protein>
<dbReference type="InterPro" id="IPR012337">
    <property type="entry name" value="RNaseH-like_sf"/>
</dbReference>
<dbReference type="PANTHER" id="PTHR37984">
    <property type="entry name" value="PROTEIN CBG26694"/>
    <property type="match status" value="1"/>
</dbReference>
<evidence type="ECO:0000313" key="2">
    <source>
        <dbReference type="EMBL" id="ROI16643.1"/>
    </source>
</evidence>
<evidence type="ECO:0000313" key="3">
    <source>
        <dbReference type="Proteomes" id="UP000281406"/>
    </source>
</evidence>